<dbReference type="AlphaFoldDB" id="A0A941IEG0"/>
<dbReference type="EMBL" id="JAGSOT010000084">
    <property type="protein sequence ID" value="MBR7798045.1"/>
    <property type="molecule type" value="Genomic_DNA"/>
</dbReference>
<protein>
    <submittedName>
        <fullName evidence="2">Uncharacterized protein</fullName>
    </submittedName>
</protein>
<gene>
    <name evidence="2" type="ORF">KCX74_18635</name>
</gene>
<dbReference type="RefSeq" id="WP_166530937.1">
    <property type="nucleotide sequence ID" value="NZ_JAGSOT010000084.1"/>
</dbReference>
<keyword evidence="1" id="KW-0812">Transmembrane</keyword>
<evidence type="ECO:0000313" key="2">
    <source>
        <dbReference type="EMBL" id="MBR7798045.1"/>
    </source>
</evidence>
<comment type="caution">
    <text evidence="2">The sequence shown here is derived from an EMBL/GenBank/DDBJ whole genome shotgun (WGS) entry which is preliminary data.</text>
</comment>
<proteinExistence type="predicted"/>
<name>A0A941IEG0_9BACI</name>
<keyword evidence="1" id="KW-1133">Transmembrane helix</keyword>
<dbReference type="Proteomes" id="UP000675284">
    <property type="component" value="Unassembled WGS sequence"/>
</dbReference>
<organism evidence="2 3">
    <name type="scientific">Virgibacillus salarius</name>
    <dbReference type="NCBI Taxonomy" id="447199"/>
    <lineage>
        <taxon>Bacteria</taxon>
        <taxon>Bacillati</taxon>
        <taxon>Bacillota</taxon>
        <taxon>Bacilli</taxon>
        <taxon>Bacillales</taxon>
        <taxon>Bacillaceae</taxon>
        <taxon>Virgibacillus</taxon>
    </lineage>
</organism>
<evidence type="ECO:0000313" key="3">
    <source>
        <dbReference type="Proteomes" id="UP000675284"/>
    </source>
</evidence>
<reference evidence="2" key="1">
    <citation type="submission" date="2021-04" db="EMBL/GenBank/DDBJ databases">
        <title>Isolation and polyphasic classification of algal microorganism.</title>
        <authorList>
            <person name="Wang S."/>
        </authorList>
    </citation>
    <scope>NUCLEOTIDE SEQUENCE</scope>
    <source>
        <strain evidence="2">720a</strain>
    </source>
</reference>
<evidence type="ECO:0000256" key="1">
    <source>
        <dbReference type="SAM" id="Phobius"/>
    </source>
</evidence>
<feature type="transmembrane region" description="Helical" evidence="1">
    <location>
        <begin position="29"/>
        <end position="62"/>
    </location>
</feature>
<keyword evidence="1" id="KW-0472">Membrane</keyword>
<sequence length="64" mass="7144">MVIIAYGLLGVIALHTFQKHSQAWSFWKAILFLIIGLISIQLTVGSFDITVFPISVVLLFLIII</sequence>
<accession>A0A941IEG0</accession>
<keyword evidence="3" id="KW-1185">Reference proteome</keyword>